<comment type="similarity">
    <text evidence="2">Belongs to the GtrA family.</text>
</comment>
<evidence type="ECO:0000313" key="8">
    <source>
        <dbReference type="EMBL" id="RKI92908.1"/>
    </source>
</evidence>
<keyword evidence="9" id="KW-1185">Reference proteome</keyword>
<organism evidence="8 9">
    <name type="scientific">Parablautia intestinalis</name>
    <dbReference type="NCBI Taxonomy" id="2320100"/>
    <lineage>
        <taxon>Bacteria</taxon>
        <taxon>Bacillati</taxon>
        <taxon>Bacillota</taxon>
        <taxon>Clostridia</taxon>
        <taxon>Lachnospirales</taxon>
        <taxon>Lachnospiraceae</taxon>
        <taxon>Parablautia</taxon>
    </lineage>
</organism>
<dbReference type="Proteomes" id="UP000280696">
    <property type="component" value="Unassembled WGS sequence"/>
</dbReference>
<dbReference type="AlphaFoldDB" id="A0A3A9ANK9"/>
<dbReference type="GO" id="GO:0000271">
    <property type="term" value="P:polysaccharide biosynthetic process"/>
    <property type="evidence" value="ECO:0007669"/>
    <property type="project" value="InterPro"/>
</dbReference>
<comment type="caution">
    <text evidence="8">The sequence shown here is derived from an EMBL/GenBank/DDBJ whole genome shotgun (WGS) entry which is preliminary data.</text>
</comment>
<dbReference type="PANTHER" id="PTHR38459">
    <property type="entry name" value="PROPHAGE BACTOPRENOL-LINKED GLUCOSE TRANSLOCASE HOMOLOG"/>
    <property type="match status" value="1"/>
</dbReference>
<evidence type="ECO:0000256" key="4">
    <source>
        <dbReference type="ARBA" id="ARBA00022989"/>
    </source>
</evidence>
<accession>A0A3A9ANK9</accession>
<dbReference type="InterPro" id="IPR051401">
    <property type="entry name" value="GtrA_CellWall_Glycosyl"/>
</dbReference>
<gene>
    <name evidence="8" type="ORF">D7V94_05250</name>
</gene>
<comment type="subcellular location">
    <subcellularLocation>
        <location evidence="1">Membrane</location>
        <topology evidence="1">Multi-pass membrane protein</topology>
    </subcellularLocation>
</comment>
<evidence type="ECO:0000256" key="2">
    <source>
        <dbReference type="ARBA" id="ARBA00009399"/>
    </source>
</evidence>
<reference evidence="8 9" key="1">
    <citation type="submission" date="2018-09" db="EMBL/GenBank/DDBJ databases">
        <title>Murine metabolic-syndrome-specific gut microbial biobank.</title>
        <authorList>
            <person name="Liu C."/>
        </authorList>
    </citation>
    <scope>NUCLEOTIDE SEQUENCE [LARGE SCALE GENOMIC DNA]</scope>
    <source>
        <strain evidence="8 9">0.1xD8-82</strain>
    </source>
</reference>
<feature type="transmembrane region" description="Helical" evidence="6">
    <location>
        <begin position="37"/>
        <end position="61"/>
    </location>
</feature>
<evidence type="ECO:0000256" key="3">
    <source>
        <dbReference type="ARBA" id="ARBA00022692"/>
    </source>
</evidence>
<evidence type="ECO:0000256" key="1">
    <source>
        <dbReference type="ARBA" id="ARBA00004141"/>
    </source>
</evidence>
<keyword evidence="4 6" id="KW-1133">Transmembrane helix</keyword>
<dbReference type="PANTHER" id="PTHR38459:SF1">
    <property type="entry name" value="PROPHAGE BACTOPRENOL-LINKED GLUCOSE TRANSLOCASE HOMOLOG"/>
    <property type="match status" value="1"/>
</dbReference>
<evidence type="ECO:0000259" key="7">
    <source>
        <dbReference type="Pfam" id="PF04138"/>
    </source>
</evidence>
<evidence type="ECO:0000313" key="9">
    <source>
        <dbReference type="Proteomes" id="UP000280696"/>
    </source>
</evidence>
<name>A0A3A9ANK9_9FIRM</name>
<dbReference type="InterPro" id="IPR007267">
    <property type="entry name" value="GtrA_DPMS_TM"/>
</dbReference>
<feature type="domain" description="GtrA/DPMS transmembrane" evidence="7">
    <location>
        <begin position="10"/>
        <end position="137"/>
    </location>
</feature>
<dbReference type="Pfam" id="PF04138">
    <property type="entry name" value="GtrA_DPMS_TM"/>
    <property type="match status" value="1"/>
</dbReference>
<feature type="transmembrane region" description="Helical" evidence="6">
    <location>
        <begin position="7"/>
        <end position="25"/>
    </location>
</feature>
<dbReference type="GO" id="GO:0005886">
    <property type="term" value="C:plasma membrane"/>
    <property type="evidence" value="ECO:0007669"/>
    <property type="project" value="TreeGrafter"/>
</dbReference>
<evidence type="ECO:0000256" key="6">
    <source>
        <dbReference type="SAM" id="Phobius"/>
    </source>
</evidence>
<dbReference type="OrthoDB" id="9807815at2"/>
<protein>
    <submittedName>
        <fullName evidence="8">GtrA family protein</fullName>
    </submittedName>
</protein>
<keyword evidence="5 6" id="KW-0472">Membrane</keyword>
<sequence>MKNLLNQIFRFGIVGLFCFFIDYGITTGFTNQLGVHYLISKLLGFVVSAVVNYILSIKFVFTHKKEMGKGKEFSVFLVLSVIGLVINEIVMFLCIDGIYGHSADLQAVISDSLMVSLSTIAATGVVMVYNFISRKLFLERK</sequence>
<feature type="transmembrane region" description="Helical" evidence="6">
    <location>
        <begin position="73"/>
        <end position="93"/>
    </location>
</feature>
<proteinExistence type="inferred from homology"/>
<dbReference type="EMBL" id="RAYQ01000004">
    <property type="protein sequence ID" value="RKI92908.1"/>
    <property type="molecule type" value="Genomic_DNA"/>
</dbReference>
<keyword evidence="3 6" id="KW-0812">Transmembrane</keyword>
<feature type="transmembrane region" description="Helical" evidence="6">
    <location>
        <begin position="113"/>
        <end position="132"/>
    </location>
</feature>
<evidence type="ECO:0000256" key="5">
    <source>
        <dbReference type="ARBA" id="ARBA00023136"/>
    </source>
</evidence>